<dbReference type="SUPFAM" id="SSF81606">
    <property type="entry name" value="PP2C-like"/>
    <property type="match status" value="1"/>
</dbReference>
<reference evidence="2" key="1">
    <citation type="journal article" date="2017" name="Nature">
        <title>The genome of Chenopodium quinoa.</title>
        <authorList>
            <person name="Jarvis D.E."/>
            <person name="Ho Y.S."/>
            <person name="Lightfoot D.J."/>
            <person name="Schmoeckel S.M."/>
            <person name="Li B."/>
            <person name="Borm T.J.A."/>
            <person name="Ohyanagi H."/>
            <person name="Mineta K."/>
            <person name="Michell C.T."/>
            <person name="Saber N."/>
            <person name="Kharbatia N.M."/>
            <person name="Rupper R.R."/>
            <person name="Sharp A.R."/>
            <person name="Dally N."/>
            <person name="Boughton B.A."/>
            <person name="Woo Y.H."/>
            <person name="Gao G."/>
            <person name="Schijlen E.G.W.M."/>
            <person name="Guo X."/>
            <person name="Momin A.A."/>
            <person name="Negrao S."/>
            <person name="Al-Babili S."/>
            <person name="Gehring C."/>
            <person name="Roessner U."/>
            <person name="Jung C."/>
            <person name="Murphy K."/>
            <person name="Arold S.T."/>
            <person name="Gojobori T."/>
            <person name="van der Linden C.G."/>
            <person name="van Loo E.N."/>
            <person name="Jellen E.N."/>
            <person name="Maughan P.J."/>
            <person name="Tester M."/>
        </authorList>
    </citation>
    <scope>NUCLEOTIDE SEQUENCE [LARGE SCALE GENOMIC DNA]</scope>
    <source>
        <strain evidence="2">cv. PI 614886</strain>
    </source>
</reference>
<dbReference type="EnsemblPlants" id="AUR62019832-RA">
    <property type="protein sequence ID" value="AUR62019832-RA:cds"/>
    <property type="gene ID" value="AUR62019832"/>
</dbReference>
<dbReference type="InterPro" id="IPR015655">
    <property type="entry name" value="PP2C"/>
</dbReference>
<dbReference type="AlphaFoldDB" id="A0A803LWI1"/>
<evidence type="ECO:0000259" key="1">
    <source>
        <dbReference type="PROSITE" id="PS51746"/>
    </source>
</evidence>
<dbReference type="Gene3D" id="3.60.40.10">
    <property type="entry name" value="PPM-type phosphatase domain"/>
    <property type="match status" value="1"/>
</dbReference>
<protein>
    <recommendedName>
        <fullName evidence="1">PPM-type phosphatase domain-containing protein</fullName>
    </recommendedName>
</protein>
<organism evidence="2 3">
    <name type="scientific">Chenopodium quinoa</name>
    <name type="common">Quinoa</name>
    <dbReference type="NCBI Taxonomy" id="63459"/>
    <lineage>
        <taxon>Eukaryota</taxon>
        <taxon>Viridiplantae</taxon>
        <taxon>Streptophyta</taxon>
        <taxon>Embryophyta</taxon>
        <taxon>Tracheophyta</taxon>
        <taxon>Spermatophyta</taxon>
        <taxon>Magnoliopsida</taxon>
        <taxon>eudicotyledons</taxon>
        <taxon>Gunneridae</taxon>
        <taxon>Pentapetalae</taxon>
        <taxon>Caryophyllales</taxon>
        <taxon>Chenopodiaceae</taxon>
        <taxon>Chenopodioideae</taxon>
        <taxon>Atripliceae</taxon>
        <taxon>Chenopodium</taxon>
    </lineage>
</organism>
<name>A0A803LWI1_CHEQI</name>
<feature type="domain" description="PPM-type phosphatase" evidence="1">
    <location>
        <begin position="1"/>
        <end position="98"/>
    </location>
</feature>
<proteinExistence type="predicted"/>
<dbReference type="PANTHER" id="PTHR47992">
    <property type="entry name" value="PROTEIN PHOSPHATASE"/>
    <property type="match status" value="1"/>
</dbReference>
<dbReference type="InterPro" id="IPR036457">
    <property type="entry name" value="PPM-type-like_dom_sf"/>
</dbReference>
<accession>A0A803LWI1</accession>
<reference evidence="2" key="2">
    <citation type="submission" date="2021-03" db="UniProtKB">
        <authorList>
            <consortium name="EnsemblPlants"/>
        </authorList>
    </citation>
    <scope>IDENTIFICATION</scope>
</reference>
<keyword evidence="3" id="KW-1185">Reference proteome</keyword>
<dbReference type="Gramene" id="AUR62019832-RA">
    <property type="protein sequence ID" value="AUR62019832-RA:cds"/>
    <property type="gene ID" value="AUR62019832"/>
</dbReference>
<dbReference type="PROSITE" id="PS51746">
    <property type="entry name" value="PPM_2"/>
    <property type="match status" value="1"/>
</dbReference>
<dbReference type="Proteomes" id="UP000596660">
    <property type="component" value="Unplaced"/>
</dbReference>
<evidence type="ECO:0000313" key="2">
    <source>
        <dbReference type="EnsemblPlants" id="AUR62019832-RA:cds"/>
    </source>
</evidence>
<dbReference type="CDD" id="cd00143">
    <property type="entry name" value="PP2Cc"/>
    <property type="match status" value="1"/>
</dbReference>
<sequence>MQPCERDGVTMISVPEVTVHKRGTSEYFMVIASDGLWDVVSNETVCDLVRKCCSGEVVSRRMVEGSIGNCAAASAAMLVELALARGSQDNISVIVVELGKGQGNAGSSSAT</sequence>
<dbReference type="Pfam" id="PF00481">
    <property type="entry name" value="PP2C"/>
    <property type="match status" value="1"/>
</dbReference>
<dbReference type="GO" id="GO:0004722">
    <property type="term" value="F:protein serine/threonine phosphatase activity"/>
    <property type="evidence" value="ECO:0007669"/>
    <property type="project" value="InterPro"/>
</dbReference>
<dbReference type="InterPro" id="IPR001932">
    <property type="entry name" value="PPM-type_phosphatase-like_dom"/>
</dbReference>
<dbReference type="OMA" id="CEVACEC"/>
<evidence type="ECO:0000313" key="3">
    <source>
        <dbReference type="Proteomes" id="UP000596660"/>
    </source>
</evidence>